<dbReference type="Pfam" id="PF00970">
    <property type="entry name" value="FAD_binding_6"/>
    <property type="match status" value="1"/>
</dbReference>
<evidence type="ECO:0000256" key="1">
    <source>
        <dbReference type="ARBA" id="ARBA00001974"/>
    </source>
</evidence>
<dbReference type="InterPro" id="IPR017938">
    <property type="entry name" value="Riboflavin_synthase-like_b-brl"/>
</dbReference>
<dbReference type="InterPro" id="IPR012675">
    <property type="entry name" value="Beta-grasp_dom_sf"/>
</dbReference>
<name>A0A497XKD0_9PROT</name>
<feature type="domain" description="FAD-binding FR-type" evidence="5">
    <location>
        <begin position="100"/>
        <end position="200"/>
    </location>
</feature>
<comment type="caution">
    <text evidence="6">The sequence shown here is derived from an EMBL/GenBank/DDBJ whole genome shotgun (WGS) entry which is preliminary data.</text>
</comment>
<dbReference type="Gene3D" id="3.40.50.80">
    <property type="entry name" value="Nucleotide-binding domain of ferredoxin-NADP reductase (FNR) module"/>
    <property type="match status" value="1"/>
</dbReference>
<dbReference type="InterPro" id="IPR017927">
    <property type="entry name" value="FAD-bd_FR_type"/>
</dbReference>
<dbReference type="InterPro" id="IPR036010">
    <property type="entry name" value="2Fe-2S_ferredoxin-like_sf"/>
</dbReference>
<evidence type="ECO:0000256" key="3">
    <source>
        <dbReference type="ARBA" id="ARBA00034078"/>
    </source>
</evidence>
<feature type="domain" description="2Fe-2S ferredoxin-type" evidence="4">
    <location>
        <begin position="3"/>
        <end position="93"/>
    </location>
</feature>
<keyword evidence="2" id="KW-0001">2Fe-2S</keyword>
<dbReference type="SUPFAM" id="SSF52343">
    <property type="entry name" value="Ferredoxin reductase-like, C-terminal NADP-linked domain"/>
    <property type="match status" value="1"/>
</dbReference>
<accession>A0A497XKD0</accession>
<keyword evidence="2" id="KW-0479">Metal-binding</keyword>
<dbReference type="InterPro" id="IPR001709">
    <property type="entry name" value="Flavoprot_Pyr_Nucl_cyt_Rdtase"/>
</dbReference>
<evidence type="ECO:0000313" key="7">
    <source>
        <dbReference type="Proteomes" id="UP000268908"/>
    </source>
</evidence>
<dbReference type="PROSITE" id="PS51085">
    <property type="entry name" value="2FE2S_FER_2"/>
    <property type="match status" value="1"/>
</dbReference>
<comment type="cofactor">
    <cofactor evidence="3">
        <name>[2Fe-2S] cluster</name>
        <dbReference type="ChEBI" id="CHEBI:190135"/>
    </cofactor>
</comment>
<keyword evidence="2" id="KW-0408">Iron</keyword>
<organism evidence="6 7">
    <name type="scientific">Sulfurisoma sediminicola</name>
    <dbReference type="NCBI Taxonomy" id="1381557"/>
    <lineage>
        <taxon>Bacteria</taxon>
        <taxon>Pseudomonadati</taxon>
        <taxon>Pseudomonadota</taxon>
        <taxon>Betaproteobacteria</taxon>
        <taxon>Nitrosomonadales</taxon>
        <taxon>Sterolibacteriaceae</taxon>
        <taxon>Sulfurisoma</taxon>
    </lineage>
</organism>
<dbReference type="EMBL" id="RCCI01000004">
    <property type="protein sequence ID" value="RLJ68381.1"/>
    <property type="molecule type" value="Genomic_DNA"/>
</dbReference>
<dbReference type="AlphaFoldDB" id="A0A497XKD0"/>
<comment type="cofactor">
    <cofactor evidence="1">
        <name>FAD</name>
        <dbReference type="ChEBI" id="CHEBI:57692"/>
    </cofactor>
</comment>
<dbReference type="InterPro" id="IPR001433">
    <property type="entry name" value="OxRdtase_FAD/NAD-bd"/>
</dbReference>
<dbReference type="InterPro" id="IPR001041">
    <property type="entry name" value="2Fe-2S_ferredoxin-type"/>
</dbReference>
<dbReference type="InterPro" id="IPR050415">
    <property type="entry name" value="MRET"/>
</dbReference>
<dbReference type="Pfam" id="PF00175">
    <property type="entry name" value="NAD_binding_1"/>
    <property type="match status" value="1"/>
</dbReference>
<dbReference type="Pfam" id="PF00111">
    <property type="entry name" value="Fer2"/>
    <property type="match status" value="1"/>
</dbReference>
<evidence type="ECO:0000259" key="5">
    <source>
        <dbReference type="PROSITE" id="PS51384"/>
    </source>
</evidence>
<dbReference type="PANTHER" id="PTHR47354:SF5">
    <property type="entry name" value="PROTEIN RFBI"/>
    <property type="match status" value="1"/>
</dbReference>
<dbReference type="Proteomes" id="UP000268908">
    <property type="component" value="Unassembled WGS sequence"/>
</dbReference>
<dbReference type="RefSeq" id="WP_121240286.1">
    <property type="nucleotide sequence ID" value="NZ_BHVV01000002.1"/>
</dbReference>
<dbReference type="GO" id="GO:0051537">
    <property type="term" value="F:2 iron, 2 sulfur cluster binding"/>
    <property type="evidence" value="ECO:0007669"/>
    <property type="project" value="UniProtKB-KW"/>
</dbReference>
<dbReference type="PRINTS" id="PR00410">
    <property type="entry name" value="PHEHYDRXLASE"/>
</dbReference>
<dbReference type="CDD" id="cd00207">
    <property type="entry name" value="fer2"/>
    <property type="match status" value="1"/>
</dbReference>
<keyword evidence="7" id="KW-1185">Reference proteome</keyword>
<dbReference type="PROSITE" id="PS00197">
    <property type="entry name" value="2FE2S_FER_1"/>
    <property type="match status" value="1"/>
</dbReference>
<reference evidence="6 7" key="1">
    <citation type="submission" date="2018-10" db="EMBL/GenBank/DDBJ databases">
        <title>Genomic Encyclopedia of Type Strains, Phase IV (KMG-IV): sequencing the most valuable type-strain genomes for metagenomic binning, comparative biology and taxonomic classification.</title>
        <authorList>
            <person name="Goeker M."/>
        </authorList>
    </citation>
    <scope>NUCLEOTIDE SEQUENCE [LARGE SCALE GENOMIC DNA]</scope>
    <source>
        <strain evidence="6 7">DSM 26916</strain>
    </source>
</reference>
<dbReference type="Gene3D" id="3.10.20.30">
    <property type="match status" value="1"/>
</dbReference>
<dbReference type="SUPFAM" id="SSF54292">
    <property type="entry name" value="2Fe-2S ferredoxin-like"/>
    <property type="match status" value="1"/>
</dbReference>
<dbReference type="PROSITE" id="PS51384">
    <property type="entry name" value="FAD_FR"/>
    <property type="match status" value="1"/>
</dbReference>
<dbReference type="PANTHER" id="PTHR47354">
    <property type="entry name" value="NADH OXIDOREDUCTASE HCR"/>
    <property type="match status" value="1"/>
</dbReference>
<evidence type="ECO:0000313" key="6">
    <source>
        <dbReference type="EMBL" id="RLJ68381.1"/>
    </source>
</evidence>
<keyword evidence="2" id="KW-0411">Iron-sulfur</keyword>
<dbReference type="PRINTS" id="PR00371">
    <property type="entry name" value="FPNCR"/>
</dbReference>
<dbReference type="InterPro" id="IPR008333">
    <property type="entry name" value="Cbr1-like_FAD-bd_dom"/>
</dbReference>
<gene>
    <name evidence="6" type="ORF">DFR35_0941</name>
</gene>
<dbReference type="CDD" id="cd06189">
    <property type="entry name" value="flavin_oxioreductase"/>
    <property type="match status" value="1"/>
</dbReference>
<dbReference type="InterPro" id="IPR039261">
    <property type="entry name" value="FNR_nucleotide-bd"/>
</dbReference>
<dbReference type="SUPFAM" id="SSF63380">
    <property type="entry name" value="Riboflavin synthase domain-like"/>
    <property type="match status" value="1"/>
</dbReference>
<dbReference type="GO" id="GO:0016491">
    <property type="term" value="F:oxidoreductase activity"/>
    <property type="evidence" value="ECO:0007669"/>
    <property type="project" value="InterPro"/>
</dbReference>
<dbReference type="OrthoDB" id="9806195at2"/>
<proteinExistence type="predicted"/>
<evidence type="ECO:0000259" key="4">
    <source>
        <dbReference type="PROSITE" id="PS51085"/>
    </source>
</evidence>
<protein>
    <submittedName>
        <fullName evidence="6">CDP-4-dehydro-6-deoxyglucose reductase</fullName>
    </submittedName>
</protein>
<evidence type="ECO:0000256" key="2">
    <source>
        <dbReference type="ARBA" id="ARBA00022714"/>
    </source>
</evidence>
<sequence>MAFKITLQPSGHGFDAPADEPILQAALDAGFNLPYGCRNGACGTCKGKVLEGHVDFGIAQEHALPLAERAGGMALFCCAKPLSDLVLEVKEIGAIKDIPVKIMPCRVQHLEKLADDVMLMTLKLPTNERLQFLAGQYIEFLLKDGKRRAFSLANAPHDDELLQLHVRFIPGGTFTDHVFHAMHEKEILRFEGPHGSFFLREDSDKPIILLAGGTGFAPIKGIVEHAIHNKITRPMTLYWGARNHAGIYLPELPQQWAAAHPHIEYVPVLSDPDAADGWNGRTGLVHEAVLADFADLSGYQVYACGAPAMIEAAKRDFVVRGLPEGEFYADIFSFAAPAPVAKA</sequence>
<dbReference type="Gene3D" id="2.40.30.10">
    <property type="entry name" value="Translation factors"/>
    <property type="match status" value="1"/>
</dbReference>
<dbReference type="InterPro" id="IPR006058">
    <property type="entry name" value="2Fe2S_fd_BS"/>
</dbReference>